<feature type="domain" description="Protein kinase" evidence="22">
    <location>
        <begin position="526"/>
        <end position="785"/>
    </location>
</feature>
<dbReference type="CDD" id="cd20795">
    <property type="entry name" value="C1_PKD_rpt1"/>
    <property type="match status" value="1"/>
</dbReference>
<dbReference type="PRINTS" id="PR00008">
    <property type="entry name" value="DAGPEDOMAIN"/>
</dbReference>
<evidence type="ECO:0000256" key="17">
    <source>
        <dbReference type="ARBA" id="ARBA00022842"/>
    </source>
</evidence>
<dbReference type="FunFam" id="1.10.510.10:FF:000571">
    <property type="entry name" value="Maternal embryonic leucine zipper kinase"/>
    <property type="match status" value="1"/>
</dbReference>
<dbReference type="InterPro" id="IPR011009">
    <property type="entry name" value="Kinase-like_dom_sf"/>
</dbReference>
<evidence type="ECO:0000256" key="15">
    <source>
        <dbReference type="ARBA" id="ARBA00022833"/>
    </source>
</evidence>
<keyword evidence="9" id="KW-0808">Transferase</keyword>
<keyword evidence="10" id="KW-0479">Metal-binding</keyword>
<dbReference type="PROSITE" id="PS00107">
    <property type="entry name" value="PROTEIN_KINASE_ATP"/>
    <property type="match status" value="1"/>
</dbReference>
<name>A0A7M5WWN5_9CNID</name>
<dbReference type="GeneID" id="136819089"/>
<sequence length="832" mass="93939">MRSGSVGDMETLSLSSDPGGKDLKDLWFQLGMDRELLTSDNTMESLNELAYTIIDTKYPNQTKADLLESVLLFKHDYLSQGQLILVTSPDQVTNGDTIEIVIKATYFNGSRSEIRPHTLDVHSYKSPTFCDHCGVMLFGLVRQGLKCEGCGGNFHKRCAFKIPNNCTGDNAPKFGSLQQRSVSQQWSVASGESVISNASNSSFMSTGSFKERRATWSGNSGRPAELDRLVNKLEIPHTFVVHSYKRPTVCHVCRKLLRGLFRQGYQCKDCKFNCHKRCFERAPRNCLGEISMERGDSISDETDSTGIEDTISQPDDNGDEVSSPSNDEPEPISEQLSNQIPLQRIAMSVRKKKYRGSKILRGGWMVHFTNTNRTKKVHYWRLDTKNICLFIDENARDPEFEIPLSEILSVDSNLEPMGSRHGRNPYLFTLKTNTTIYHCGERDDFDDNGTLIPANPKSGKGTRIAIAWADDIKSAYQPVSINQQDVMMQQHPKPPSPEPGEEAVGKRQEIQAEDASQKDISQVYQVFADEILGSGQFGVVYGGVHRKTGKEVAIKVIDKFRFPTKEERALKNEVTILQVINHPAVVNLEQMFETPERIFVVMQKMKGDMLEMILNSPKGRLSERQTKFIVHQILVALHFLHGRDIVHCDLKPENVLLSGVLTASGLPQIKLCDFGFARIIGRESFRRSVVGTPAYLAPEVLSNRKYNRTLDMWSVGVIIYVSVSGTFPFNEEEDISDQIKNAAFMYPPNPWAEISEESCDLIGKLLQVKKESRLSCQQALLHVWMQDFNTFKELRGLEEMIGTRYLTHESDDEAWSRYGSRITDPIPEISFL</sequence>
<evidence type="ECO:0000256" key="12">
    <source>
        <dbReference type="ARBA" id="ARBA00022741"/>
    </source>
</evidence>
<evidence type="ECO:0000256" key="8">
    <source>
        <dbReference type="ARBA" id="ARBA00022553"/>
    </source>
</evidence>
<dbReference type="SUPFAM" id="SSF56112">
    <property type="entry name" value="Protein kinase-like (PK-like)"/>
    <property type="match status" value="1"/>
</dbReference>
<evidence type="ECO:0000313" key="25">
    <source>
        <dbReference type="Proteomes" id="UP000594262"/>
    </source>
</evidence>
<evidence type="ECO:0000256" key="6">
    <source>
        <dbReference type="ARBA" id="ARBA00022490"/>
    </source>
</evidence>
<dbReference type="PROSITE" id="PS00479">
    <property type="entry name" value="ZF_DAG_PE_1"/>
    <property type="match status" value="1"/>
</dbReference>
<comment type="cofactor">
    <cofactor evidence="1">
        <name>Mg(2+)</name>
        <dbReference type="ChEBI" id="CHEBI:18420"/>
    </cofactor>
</comment>
<dbReference type="PROSITE" id="PS00108">
    <property type="entry name" value="PROTEIN_KINASE_ST"/>
    <property type="match status" value="1"/>
</dbReference>
<evidence type="ECO:0000256" key="1">
    <source>
        <dbReference type="ARBA" id="ARBA00001946"/>
    </source>
</evidence>
<dbReference type="OrthoDB" id="10252171at2759"/>
<dbReference type="EC" id="2.7.11.13" evidence="5"/>
<feature type="binding site" evidence="20">
    <location>
        <position position="555"/>
    </location>
    <ligand>
        <name>ATP</name>
        <dbReference type="ChEBI" id="CHEBI:30616"/>
    </ligand>
</feature>
<keyword evidence="7" id="KW-0723">Serine/threonine-protein kinase</keyword>
<evidence type="ECO:0000256" key="9">
    <source>
        <dbReference type="ARBA" id="ARBA00022679"/>
    </source>
</evidence>
<comment type="subcellular location">
    <subcellularLocation>
        <location evidence="3">Cytoplasm</location>
    </subcellularLocation>
    <subcellularLocation>
        <location evidence="2">Membrane</location>
    </subcellularLocation>
</comment>
<dbReference type="PANTHER" id="PTHR22968">
    <property type="entry name" value="PROTEIN KINASE C, MU"/>
    <property type="match status" value="1"/>
</dbReference>
<dbReference type="AlphaFoldDB" id="A0A7M5WWN5"/>
<dbReference type="GO" id="GO:0008270">
    <property type="term" value="F:zinc ion binding"/>
    <property type="evidence" value="ECO:0007669"/>
    <property type="project" value="UniProtKB-KW"/>
</dbReference>
<dbReference type="InterPro" id="IPR046349">
    <property type="entry name" value="C1-like_sf"/>
</dbReference>
<dbReference type="Pfam" id="PF00069">
    <property type="entry name" value="Pkinase"/>
    <property type="match status" value="1"/>
</dbReference>
<keyword evidence="14" id="KW-0418">Kinase</keyword>
<dbReference type="InterPro" id="IPR000719">
    <property type="entry name" value="Prot_kinase_dom"/>
</dbReference>
<feature type="domain" description="Phorbol-ester/DAG-type" evidence="23">
    <location>
        <begin position="116"/>
        <end position="166"/>
    </location>
</feature>
<evidence type="ECO:0000256" key="14">
    <source>
        <dbReference type="ARBA" id="ARBA00022777"/>
    </source>
</evidence>
<evidence type="ECO:0000256" key="13">
    <source>
        <dbReference type="ARBA" id="ARBA00022771"/>
    </source>
</evidence>
<keyword evidence="15" id="KW-0862">Zinc</keyword>
<evidence type="ECO:0000256" key="3">
    <source>
        <dbReference type="ARBA" id="ARBA00004496"/>
    </source>
</evidence>
<keyword evidence="16 20" id="KW-0067">ATP-binding</keyword>
<keyword evidence="18" id="KW-0472">Membrane</keyword>
<feature type="domain" description="Phorbol-ester/DAG-type" evidence="23">
    <location>
        <begin position="236"/>
        <end position="286"/>
    </location>
</feature>
<protein>
    <recommendedName>
        <fullName evidence="5">protein kinase C</fullName>
        <ecNumber evidence="5">2.7.11.13</ecNumber>
    </recommendedName>
</protein>
<dbReference type="InterPro" id="IPR002219">
    <property type="entry name" value="PKC_DAG/PE"/>
</dbReference>
<dbReference type="GO" id="GO:0007200">
    <property type="term" value="P:phospholipase C-activating G protein-coupled receptor signaling pathway"/>
    <property type="evidence" value="ECO:0007669"/>
    <property type="project" value="TreeGrafter"/>
</dbReference>
<organism evidence="24 25">
    <name type="scientific">Clytia hemisphaerica</name>
    <dbReference type="NCBI Taxonomy" id="252671"/>
    <lineage>
        <taxon>Eukaryota</taxon>
        <taxon>Metazoa</taxon>
        <taxon>Cnidaria</taxon>
        <taxon>Hydrozoa</taxon>
        <taxon>Hydroidolina</taxon>
        <taxon>Leptothecata</taxon>
        <taxon>Obeliida</taxon>
        <taxon>Clytiidae</taxon>
        <taxon>Clytia</taxon>
    </lineage>
</organism>
<dbReference type="SUPFAM" id="SSF50729">
    <property type="entry name" value="PH domain-like"/>
    <property type="match status" value="1"/>
</dbReference>
<evidence type="ECO:0000259" key="23">
    <source>
        <dbReference type="PROSITE" id="PS50081"/>
    </source>
</evidence>
<dbReference type="InterPro" id="IPR057764">
    <property type="entry name" value="Ubiquitin_PRKD1-3_N"/>
</dbReference>
<evidence type="ECO:0000259" key="22">
    <source>
        <dbReference type="PROSITE" id="PS50011"/>
    </source>
</evidence>
<dbReference type="FunFam" id="3.30.60.20:FF:000021">
    <property type="entry name" value="Serine/threonine-protein kinase"/>
    <property type="match status" value="1"/>
</dbReference>
<evidence type="ECO:0000256" key="7">
    <source>
        <dbReference type="ARBA" id="ARBA00022527"/>
    </source>
</evidence>
<keyword evidence="25" id="KW-1185">Reference proteome</keyword>
<dbReference type="Gene3D" id="2.30.29.30">
    <property type="entry name" value="Pleckstrin-homology domain (PH domain)/Phosphotyrosine-binding domain (PTB)"/>
    <property type="match status" value="1"/>
</dbReference>
<dbReference type="CDD" id="cd14082">
    <property type="entry name" value="STKc_PKD"/>
    <property type="match status" value="1"/>
</dbReference>
<evidence type="ECO:0000256" key="4">
    <source>
        <dbReference type="ARBA" id="ARBA00008582"/>
    </source>
</evidence>
<dbReference type="GO" id="GO:0004697">
    <property type="term" value="F:diacylglycerol-dependent serine/threonine kinase activity"/>
    <property type="evidence" value="ECO:0007669"/>
    <property type="project" value="UniProtKB-EC"/>
</dbReference>
<reference evidence="24" key="1">
    <citation type="submission" date="2021-01" db="UniProtKB">
        <authorList>
            <consortium name="EnsemblMetazoa"/>
        </authorList>
    </citation>
    <scope>IDENTIFICATION</scope>
</reference>
<dbReference type="RefSeq" id="XP_066931360.1">
    <property type="nucleotide sequence ID" value="XM_067075259.1"/>
</dbReference>
<dbReference type="CDD" id="cd01239">
    <property type="entry name" value="PH_PKD"/>
    <property type="match status" value="1"/>
</dbReference>
<evidence type="ECO:0000256" key="20">
    <source>
        <dbReference type="PROSITE-ProRule" id="PRU10141"/>
    </source>
</evidence>
<dbReference type="SMART" id="SM00220">
    <property type="entry name" value="S_TKc"/>
    <property type="match status" value="1"/>
</dbReference>
<dbReference type="SUPFAM" id="SSF57889">
    <property type="entry name" value="Cysteine-rich domain"/>
    <property type="match status" value="2"/>
</dbReference>
<evidence type="ECO:0000256" key="5">
    <source>
        <dbReference type="ARBA" id="ARBA00012429"/>
    </source>
</evidence>
<dbReference type="InterPro" id="IPR020454">
    <property type="entry name" value="DAG/PE-bd"/>
</dbReference>
<dbReference type="InterPro" id="IPR008271">
    <property type="entry name" value="Ser/Thr_kinase_AS"/>
</dbReference>
<dbReference type="Pfam" id="PF00130">
    <property type="entry name" value="C1_1"/>
    <property type="match status" value="2"/>
</dbReference>
<dbReference type="GO" id="GO:0005829">
    <property type="term" value="C:cytosol"/>
    <property type="evidence" value="ECO:0007669"/>
    <property type="project" value="TreeGrafter"/>
</dbReference>
<comment type="catalytic activity">
    <reaction evidence="19">
        <text>L-threonyl-[protein] + ATP = O-phospho-L-threonyl-[protein] + ADP + H(+)</text>
        <dbReference type="Rhea" id="RHEA:46608"/>
        <dbReference type="Rhea" id="RHEA-COMP:11060"/>
        <dbReference type="Rhea" id="RHEA-COMP:11605"/>
        <dbReference type="ChEBI" id="CHEBI:15378"/>
        <dbReference type="ChEBI" id="CHEBI:30013"/>
        <dbReference type="ChEBI" id="CHEBI:30616"/>
        <dbReference type="ChEBI" id="CHEBI:61977"/>
        <dbReference type="ChEBI" id="CHEBI:456216"/>
        <dbReference type="EC" id="2.7.11.13"/>
    </reaction>
</comment>
<dbReference type="Gene3D" id="3.30.200.20">
    <property type="entry name" value="Phosphorylase Kinase, domain 1"/>
    <property type="match status" value="1"/>
</dbReference>
<keyword evidence="12 20" id="KW-0547">Nucleotide-binding</keyword>
<keyword evidence="11" id="KW-0677">Repeat</keyword>
<evidence type="ECO:0000256" key="11">
    <source>
        <dbReference type="ARBA" id="ARBA00022737"/>
    </source>
</evidence>
<dbReference type="Proteomes" id="UP000594262">
    <property type="component" value="Unplaced"/>
</dbReference>
<dbReference type="GO" id="GO:0005524">
    <property type="term" value="F:ATP binding"/>
    <property type="evidence" value="ECO:0007669"/>
    <property type="project" value="UniProtKB-UniRule"/>
</dbReference>
<dbReference type="Gene3D" id="1.10.510.10">
    <property type="entry name" value="Transferase(Phosphotransferase) domain 1"/>
    <property type="match status" value="1"/>
</dbReference>
<dbReference type="EnsemblMetazoa" id="CLYHEMT013972.1">
    <property type="protein sequence ID" value="CLYHEMP013972.1"/>
    <property type="gene ID" value="CLYHEMG013972"/>
</dbReference>
<dbReference type="GO" id="GO:0035556">
    <property type="term" value="P:intracellular signal transduction"/>
    <property type="evidence" value="ECO:0007669"/>
    <property type="project" value="TreeGrafter"/>
</dbReference>
<keyword evidence="8" id="KW-0597">Phosphoprotein</keyword>
<comment type="similarity">
    <text evidence="4">Belongs to the protein kinase superfamily. CAMK Ser/Thr protein kinase family. PKD subfamily.</text>
</comment>
<keyword evidence="13" id="KW-0863">Zinc-finger</keyword>
<evidence type="ECO:0000256" key="16">
    <source>
        <dbReference type="ARBA" id="ARBA00022840"/>
    </source>
</evidence>
<dbReference type="Gene3D" id="3.30.60.20">
    <property type="match status" value="2"/>
</dbReference>
<evidence type="ECO:0000256" key="2">
    <source>
        <dbReference type="ARBA" id="ARBA00004370"/>
    </source>
</evidence>
<dbReference type="PANTHER" id="PTHR22968:SF24">
    <property type="entry name" value="SERINE_THREONINE-PROTEIN KINASE"/>
    <property type="match status" value="1"/>
</dbReference>
<proteinExistence type="inferred from homology"/>
<feature type="region of interest" description="Disordered" evidence="21">
    <location>
        <begin position="487"/>
        <end position="516"/>
    </location>
</feature>
<accession>A0A7M5WWN5</accession>
<evidence type="ECO:0000256" key="18">
    <source>
        <dbReference type="ARBA" id="ARBA00023136"/>
    </source>
</evidence>
<dbReference type="SMART" id="SM00109">
    <property type="entry name" value="C1"/>
    <property type="match status" value="2"/>
</dbReference>
<keyword evidence="17" id="KW-0460">Magnesium</keyword>
<feature type="region of interest" description="Disordered" evidence="21">
    <location>
        <begin position="297"/>
        <end position="338"/>
    </location>
</feature>
<dbReference type="PROSITE" id="PS50081">
    <property type="entry name" value="ZF_DAG_PE_2"/>
    <property type="match status" value="2"/>
</dbReference>
<dbReference type="Pfam" id="PF25525">
    <property type="entry name" value="Ubiquitin_PRKD1_N"/>
    <property type="match status" value="1"/>
</dbReference>
<dbReference type="InterPro" id="IPR017441">
    <property type="entry name" value="Protein_kinase_ATP_BS"/>
</dbReference>
<dbReference type="GO" id="GO:0016020">
    <property type="term" value="C:membrane"/>
    <property type="evidence" value="ECO:0007669"/>
    <property type="project" value="UniProtKB-SubCell"/>
</dbReference>
<dbReference type="InterPro" id="IPR011993">
    <property type="entry name" value="PH-like_dom_sf"/>
</dbReference>
<evidence type="ECO:0000256" key="21">
    <source>
        <dbReference type="SAM" id="MobiDB-lite"/>
    </source>
</evidence>
<dbReference type="PROSITE" id="PS50011">
    <property type="entry name" value="PROTEIN_KINASE_DOM"/>
    <property type="match status" value="1"/>
</dbReference>
<evidence type="ECO:0000256" key="10">
    <source>
        <dbReference type="ARBA" id="ARBA00022723"/>
    </source>
</evidence>
<evidence type="ECO:0000313" key="24">
    <source>
        <dbReference type="EnsemblMetazoa" id="CLYHEMP013972.1"/>
    </source>
</evidence>
<keyword evidence="6" id="KW-0963">Cytoplasm</keyword>
<feature type="compositionally biased region" description="Polar residues" evidence="21">
    <location>
        <begin position="304"/>
        <end position="326"/>
    </location>
</feature>
<evidence type="ECO:0000256" key="19">
    <source>
        <dbReference type="ARBA" id="ARBA00047272"/>
    </source>
</evidence>